<proteinExistence type="predicted"/>
<dbReference type="HOGENOM" id="CLU_2880551_0_0_9"/>
<sequence length="63" mass="7560">MKISPFKKTLLCIEKYPQKSQPRRVEKCRLVINYEKIEENVFFVQMKAFSLKKQHGDILFIAK</sequence>
<evidence type="ECO:0000313" key="1">
    <source>
        <dbReference type="EMBL" id="EWH34870.1"/>
    </source>
</evidence>
<comment type="caution">
    <text evidence="1">The sequence shown here is derived from an EMBL/GenBank/DDBJ whole genome shotgun (WGS) entry which is preliminary data.</text>
</comment>
<dbReference type="Proteomes" id="UP000023555">
    <property type="component" value="Unassembled WGS sequence"/>
</dbReference>
<gene>
    <name evidence="1" type="ORF">P799_02155</name>
</gene>
<dbReference type="EMBL" id="AYKQ01000007">
    <property type="protein sequence ID" value="EWH34870.1"/>
    <property type="molecule type" value="Genomic_DNA"/>
</dbReference>
<organism evidence="1 2">
    <name type="scientific">Lysinibacillus sphaericus CBAM5</name>
    <dbReference type="NCBI Taxonomy" id="1400869"/>
    <lineage>
        <taxon>Bacteria</taxon>
        <taxon>Bacillati</taxon>
        <taxon>Bacillota</taxon>
        <taxon>Bacilli</taxon>
        <taxon>Bacillales</taxon>
        <taxon>Bacillaceae</taxon>
        <taxon>Lysinibacillus</taxon>
    </lineage>
</organism>
<dbReference type="AlphaFoldDB" id="W7S5H0"/>
<name>W7S5H0_LYSSH</name>
<protein>
    <submittedName>
        <fullName evidence="1">Uncharacterized protein</fullName>
    </submittedName>
</protein>
<reference evidence="1 2" key="1">
    <citation type="journal article" date="2015" name="Stand. Genomic Sci.">
        <title>Genome sequence and description of the mosquitocidal and heavy metal tolerant strain Lysinibacillus sphaericus CBAM5.</title>
        <authorList>
            <person name="Pena-Montenegro T.D."/>
            <person name="Lozano L."/>
            <person name="Dussan J."/>
        </authorList>
    </citation>
    <scope>NUCLEOTIDE SEQUENCE [LARGE SCALE GENOMIC DNA]</scope>
    <source>
        <strain evidence="1">CBAM5</strain>
    </source>
</reference>
<evidence type="ECO:0000313" key="2">
    <source>
        <dbReference type="Proteomes" id="UP000023555"/>
    </source>
</evidence>
<accession>W7S5H0</accession>